<keyword evidence="4" id="KW-1185">Reference proteome</keyword>
<name>A0A4Q7KIL7_9PSEU</name>
<evidence type="ECO:0000256" key="1">
    <source>
        <dbReference type="SAM" id="Coils"/>
    </source>
</evidence>
<accession>A0A4Q7KIL7</accession>
<evidence type="ECO:0000313" key="4">
    <source>
        <dbReference type="Proteomes" id="UP000294257"/>
    </source>
</evidence>
<evidence type="ECO:0000259" key="2">
    <source>
        <dbReference type="Pfam" id="PF15607"/>
    </source>
</evidence>
<protein>
    <submittedName>
        <fullName evidence="3">Putative RNase toxin 44 of polymorphic toxin system</fullName>
    </submittedName>
</protein>
<dbReference type="InterPro" id="IPR028946">
    <property type="entry name" value="Ntox44"/>
</dbReference>
<dbReference type="SUPFAM" id="SSF140453">
    <property type="entry name" value="EsxAB dimer-like"/>
    <property type="match status" value="1"/>
</dbReference>
<keyword evidence="1" id="KW-0175">Coiled coil</keyword>
<feature type="domain" description="Bacterial toxin 44" evidence="2">
    <location>
        <begin position="238"/>
        <end position="338"/>
    </location>
</feature>
<proteinExistence type="predicted"/>
<dbReference type="Proteomes" id="UP000294257">
    <property type="component" value="Unassembled WGS sequence"/>
</dbReference>
<gene>
    <name evidence="3" type="ORF">EV193_110205</name>
</gene>
<organism evidence="3 4">
    <name type="scientific">Herbihabitans rhizosphaerae</name>
    <dbReference type="NCBI Taxonomy" id="1872711"/>
    <lineage>
        <taxon>Bacteria</taxon>
        <taxon>Bacillati</taxon>
        <taxon>Actinomycetota</taxon>
        <taxon>Actinomycetes</taxon>
        <taxon>Pseudonocardiales</taxon>
        <taxon>Pseudonocardiaceae</taxon>
        <taxon>Herbihabitans</taxon>
    </lineage>
</organism>
<dbReference type="Gene3D" id="1.10.287.1060">
    <property type="entry name" value="ESAT-6-like"/>
    <property type="match status" value="1"/>
</dbReference>
<reference evidence="3 4" key="1">
    <citation type="submission" date="2019-02" db="EMBL/GenBank/DDBJ databases">
        <title>Genomic Encyclopedia of Type Strains, Phase IV (KMG-IV): sequencing the most valuable type-strain genomes for metagenomic binning, comparative biology and taxonomic classification.</title>
        <authorList>
            <person name="Goeker M."/>
        </authorList>
    </citation>
    <scope>NUCLEOTIDE SEQUENCE [LARGE SCALE GENOMIC DNA]</scope>
    <source>
        <strain evidence="3 4">DSM 101727</strain>
    </source>
</reference>
<dbReference type="InterPro" id="IPR036689">
    <property type="entry name" value="ESAT-6-like_sf"/>
</dbReference>
<dbReference type="EMBL" id="SGWQ01000010">
    <property type="protein sequence ID" value="RZS34055.1"/>
    <property type="molecule type" value="Genomic_DNA"/>
</dbReference>
<dbReference type="RefSeq" id="WP_165401505.1">
    <property type="nucleotide sequence ID" value="NZ_SGWQ01000010.1"/>
</dbReference>
<sequence length="370" mass="41455">MLSYKSVYNAPVDQLKAAVDKWNEMVGKLKGLGPDLRSDVKAPLSGWAGKDATAARTFMDKAGKEFDDVVKEATGVRDLLNETQTRLREARDEIRRLGDQEIPSKGLKIDDEGKVVSLHPSRFAPGASINEELKKSKQLAAAYQLRVDRLRVKATEVDKTAAWELHVSLNGKNGDFTGLKHNGLGAAWKAGSENNFAALQNFMFNEMKGNLNTKEFAELRKLFASDNPFDRAKGYKMWYDLVHNNSVWDHKEELQKMLGIDTKSELYQKIPGQNKQAFYDIWSNLHYGYVGAGAGIPPDRLEQGATLDKQIPGAEKFVGKSDVGDEITVRKGIELYQKYGPNMTQQQFQSEVNKMLQDMERRGAPQIKPG</sequence>
<dbReference type="Pfam" id="PF15607">
    <property type="entry name" value="Ntox44"/>
    <property type="match status" value="1"/>
</dbReference>
<feature type="coiled-coil region" evidence="1">
    <location>
        <begin position="73"/>
        <end position="100"/>
    </location>
</feature>
<dbReference type="AlphaFoldDB" id="A0A4Q7KIL7"/>
<comment type="caution">
    <text evidence="3">The sequence shown here is derived from an EMBL/GenBank/DDBJ whole genome shotgun (WGS) entry which is preliminary data.</text>
</comment>
<evidence type="ECO:0000313" key="3">
    <source>
        <dbReference type="EMBL" id="RZS34055.1"/>
    </source>
</evidence>